<name>A0A931DNI2_9ACTN</name>
<accession>A0A931DNI2</accession>
<dbReference type="Proteomes" id="UP000614047">
    <property type="component" value="Unassembled WGS sequence"/>
</dbReference>
<reference evidence="1" key="1">
    <citation type="submission" date="2020-11" db="EMBL/GenBank/DDBJ databases">
        <title>Sequencing the genomes of 1000 actinobacteria strains.</title>
        <authorList>
            <person name="Klenk H.-P."/>
        </authorList>
    </citation>
    <scope>NUCLEOTIDE SEQUENCE</scope>
    <source>
        <strain evidence="1">DSM 43175</strain>
    </source>
</reference>
<evidence type="ECO:0000313" key="2">
    <source>
        <dbReference type="Proteomes" id="UP000614047"/>
    </source>
</evidence>
<dbReference type="RefSeq" id="WP_197016856.1">
    <property type="nucleotide sequence ID" value="NZ_BAABES010000015.1"/>
</dbReference>
<protein>
    <submittedName>
        <fullName evidence="1">Uncharacterized protein</fullName>
    </submittedName>
</protein>
<gene>
    <name evidence="1" type="ORF">IW256_007318</name>
</gene>
<comment type="caution">
    <text evidence="1">The sequence shown here is derived from an EMBL/GenBank/DDBJ whole genome shotgun (WGS) entry which is preliminary data.</text>
</comment>
<sequence>MEGEHGHLGVLAVGAGAGRWRDPDEDLPGDFEDNRDVHYAALAKPLDAATFVSGLQTRLAGPQDGRVMPTVIASAVNTGRPTENTHPGG</sequence>
<dbReference type="AlphaFoldDB" id="A0A931DNI2"/>
<organism evidence="1 2">
    <name type="scientific">Actinomadura viridis</name>
    <dbReference type="NCBI Taxonomy" id="58110"/>
    <lineage>
        <taxon>Bacteria</taxon>
        <taxon>Bacillati</taxon>
        <taxon>Actinomycetota</taxon>
        <taxon>Actinomycetes</taxon>
        <taxon>Streptosporangiales</taxon>
        <taxon>Thermomonosporaceae</taxon>
        <taxon>Actinomadura</taxon>
    </lineage>
</organism>
<proteinExistence type="predicted"/>
<evidence type="ECO:0000313" key="1">
    <source>
        <dbReference type="EMBL" id="MBG6093205.1"/>
    </source>
</evidence>
<keyword evidence="2" id="KW-1185">Reference proteome</keyword>
<dbReference type="EMBL" id="JADOUA010000001">
    <property type="protein sequence ID" value="MBG6093205.1"/>
    <property type="molecule type" value="Genomic_DNA"/>
</dbReference>